<feature type="domain" description="DUF2726" evidence="6">
    <location>
        <begin position="775"/>
        <end position="897"/>
    </location>
</feature>
<accession>A0A9D9E9D7</accession>
<dbReference type="AlphaFoldDB" id="A0A9D9E9D7"/>
<dbReference type="InterPro" id="IPR047187">
    <property type="entry name" value="SF1_C_Upf1"/>
</dbReference>
<evidence type="ECO:0000256" key="5">
    <source>
        <dbReference type="ARBA" id="ARBA00022840"/>
    </source>
</evidence>
<dbReference type="InterPro" id="IPR024402">
    <property type="entry name" value="DUF2726"/>
</dbReference>
<evidence type="ECO:0000313" key="9">
    <source>
        <dbReference type="EMBL" id="MBO8443751.1"/>
    </source>
</evidence>
<reference evidence="9" key="1">
    <citation type="submission" date="2020-10" db="EMBL/GenBank/DDBJ databases">
        <authorList>
            <person name="Gilroy R."/>
        </authorList>
    </citation>
    <scope>NUCLEOTIDE SEQUENCE</scope>
    <source>
        <strain evidence="9">11167</strain>
    </source>
</reference>
<evidence type="ECO:0000259" key="6">
    <source>
        <dbReference type="Pfam" id="PF10881"/>
    </source>
</evidence>
<dbReference type="Proteomes" id="UP000823633">
    <property type="component" value="Unassembled WGS sequence"/>
</dbReference>
<dbReference type="PANTHER" id="PTHR43788:SF8">
    <property type="entry name" value="DNA-BINDING PROTEIN SMUBP-2"/>
    <property type="match status" value="1"/>
</dbReference>
<sequence length="915" mass="102242">MDRSQCLVYLKQVEKTEEIASLSFDRQRGLWDVTFIDGSTYSYKSGNVAVFRPEYLDPAFHTVLYKGAPFTGLSGIYRYKKVGRCLLVKGQEEFLLPECGLTITHSILEDGKASTVLSYLQEVASVNRLGLEEYGERILASRLGRIAFVSDESMLSAYLTGTIADDAVPQGPEPIFPFGCNHSQKRAVDNALSHRLSIIQGPPGTGKTQTILTIVANLLREGMSVEIVSNNNSAVDNVRQKLEAEGLGFLLAPLGSQANKEAFLSSQTGFWPDLSSWCLNEMEVFRLESRASLALRELSECFSLQEELQLALCEQEKLDVEMRHFTRLVQEPWDDGGLFDSSRLLSMVRKYGSILEYREGLSMVRRLQAVFVDRLFGWKESGRPGTALLASLHARFYGRKRRELEERIGDIRRRLSSFKPQERLAELSSLSMRLLKASIARRFDWKRERPVFTSEDLWRRGGDILEAYPIVTSTTFSSSASLPGVMYDCVIMDESSQCDIVAGALSMLEARRCVIVGDSKQLSNVVTREDLARSDSIYANYKLPEAYRYGTHSFLTSITTLFPDSPSVLLREHYRCQSGIIGFCNEKFYGGSLVVMTEGQENASPLGLYLTGEGHHSRGKVNQRQADVIAEEVLPALPDDCGSIGIITPYKDNVAAIRRTIGRDDVLVSTIHSFQGREMDTIIFSTTDDVVTDFSDDSSLINVAVSRAKKRFILVASSEAQPAGSNVGDLIAYISYNGDGPVRSHVMSVFDLLYSQATDERLAFLASHRKVSQYDSENLMYALLEDIVHCERFRSWNLGLVAHYPVRYLFDDSPVLTSEERLYLSRTGTHVDFLVYRVVGKVPVLAIEVDGFGFHRKGTRQYDRDRLKDSIFRKNGLPLLRFATNGSGEEKAIVQALSASAETTGAAPRPLPPHS</sequence>
<keyword evidence="4" id="KW-0347">Helicase</keyword>
<comment type="similarity">
    <text evidence="1">Belongs to the DNA2/NAM7 helicase family.</text>
</comment>
<dbReference type="PANTHER" id="PTHR43788">
    <property type="entry name" value="DNA2/NAM7 HELICASE FAMILY MEMBER"/>
    <property type="match status" value="1"/>
</dbReference>
<reference evidence="9" key="2">
    <citation type="journal article" date="2021" name="PeerJ">
        <title>Extensive microbial diversity within the chicken gut microbiome revealed by metagenomics and culture.</title>
        <authorList>
            <person name="Gilroy R."/>
            <person name="Ravi A."/>
            <person name="Getino M."/>
            <person name="Pursley I."/>
            <person name="Horton D.L."/>
            <person name="Alikhan N.F."/>
            <person name="Baker D."/>
            <person name="Gharbi K."/>
            <person name="Hall N."/>
            <person name="Watson M."/>
            <person name="Adriaenssens E.M."/>
            <person name="Foster-Nyarko E."/>
            <person name="Jarju S."/>
            <person name="Secka A."/>
            <person name="Antonio M."/>
            <person name="Oren A."/>
            <person name="Chaudhuri R.R."/>
            <person name="La Ragione R."/>
            <person name="Hildebrand F."/>
            <person name="Pallen M.J."/>
        </authorList>
    </citation>
    <scope>NUCLEOTIDE SEQUENCE</scope>
    <source>
        <strain evidence="9">11167</strain>
    </source>
</reference>
<evidence type="ECO:0000256" key="2">
    <source>
        <dbReference type="ARBA" id="ARBA00022741"/>
    </source>
</evidence>
<dbReference type="InterPro" id="IPR027417">
    <property type="entry name" value="P-loop_NTPase"/>
</dbReference>
<evidence type="ECO:0000313" key="10">
    <source>
        <dbReference type="Proteomes" id="UP000823633"/>
    </source>
</evidence>
<proteinExistence type="inferred from homology"/>
<evidence type="ECO:0000256" key="3">
    <source>
        <dbReference type="ARBA" id="ARBA00022801"/>
    </source>
</evidence>
<evidence type="ECO:0000256" key="1">
    <source>
        <dbReference type="ARBA" id="ARBA00007913"/>
    </source>
</evidence>
<keyword evidence="3" id="KW-0378">Hydrolase</keyword>
<dbReference type="GO" id="GO:0005524">
    <property type="term" value="F:ATP binding"/>
    <property type="evidence" value="ECO:0007669"/>
    <property type="project" value="UniProtKB-KW"/>
</dbReference>
<dbReference type="GO" id="GO:0043139">
    <property type="term" value="F:5'-3' DNA helicase activity"/>
    <property type="evidence" value="ECO:0007669"/>
    <property type="project" value="TreeGrafter"/>
</dbReference>
<dbReference type="EMBL" id="JADIMU010000055">
    <property type="protein sequence ID" value="MBO8443751.1"/>
    <property type="molecule type" value="Genomic_DNA"/>
</dbReference>
<dbReference type="Pfam" id="PF10881">
    <property type="entry name" value="DUF2726"/>
    <property type="match status" value="1"/>
</dbReference>
<dbReference type="InterPro" id="IPR041679">
    <property type="entry name" value="DNA2/NAM7-like_C"/>
</dbReference>
<organism evidence="9 10">
    <name type="scientific">Candidatus Aphodenecus pullistercoris</name>
    <dbReference type="NCBI Taxonomy" id="2840669"/>
    <lineage>
        <taxon>Bacteria</taxon>
        <taxon>Pseudomonadati</taxon>
        <taxon>Spirochaetota</taxon>
        <taxon>Spirochaetia</taxon>
        <taxon>Spirochaetales</taxon>
        <taxon>Candidatus Aphodenecus</taxon>
    </lineage>
</organism>
<dbReference type="Gene3D" id="3.40.50.300">
    <property type="entry name" value="P-loop containing nucleotide triphosphate hydrolases"/>
    <property type="match status" value="2"/>
</dbReference>
<feature type="domain" description="DNA2/NAM7 helicase-like C-terminal" evidence="8">
    <location>
        <begin position="564"/>
        <end position="718"/>
    </location>
</feature>
<evidence type="ECO:0000256" key="4">
    <source>
        <dbReference type="ARBA" id="ARBA00022806"/>
    </source>
</evidence>
<dbReference type="Pfam" id="PF13086">
    <property type="entry name" value="AAA_11"/>
    <property type="match status" value="1"/>
</dbReference>
<dbReference type="InterPro" id="IPR041677">
    <property type="entry name" value="DNA2/NAM7_AAA_11"/>
</dbReference>
<dbReference type="GO" id="GO:0016787">
    <property type="term" value="F:hydrolase activity"/>
    <property type="evidence" value="ECO:0007669"/>
    <property type="project" value="UniProtKB-KW"/>
</dbReference>
<keyword evidence="2" id="KW-0547">Nucleotide-binding</keyword>
<protein>
    <submittedName>
        <fullName evidence="9">AAA family ATPase</fullName>
    </submittedName>
</protein>
<dbReference type="Pfam" id="PF13087">
    <property type="entry name" value="AAA_12"/>
    <property type="match status" value="1"/>
</dbReference>
<comment type="caution">
    <text evidence="9">The sequence shown here is derived from an EMBL/GenBank/DDBJ whole genome shotgun (WGS) entry which is preliminary data.</text>
</comment>
<keyword evidence="5" id="KW-0067">ATP-binding</keyword>
<evidence type="ECO:0000259" key="7">
    <source>
        <dbReference type="Pfam" id="PF13086"/>
    </source>
</evidence>
<dbReference type="CDD" id="cd18808">
    <property type="entry name" value="SF1_C_Upf1"/>
    <property type="match status" value="1"/>
</dbReference>
<gene>
    <name evidence="9" type="ORF">IAC42_08380</name>
</gene>
<name>A0A9D9E9D7_9SPIR</name>
<dbReference type="InterPro" id="IPR050534">
    <property type="entry name" value="Coronavir_polyprotein_1ab"/>
</dbReference>
<dbReference type="SUPFAM" id="SSF52540">
    <property type="entry name" value="P-loop containing nucleoside triphosphate hydrolases"/>
    <property type="match status" value="1"/>
</dbReference>
<feature type="domain" description="DNA2/NAM7 helicase helicase" evidence="7">
    <location>
        <begin position="180"/>
        <end position="526"/>
    </location>
</feature>
<evidence type="ECO:0000259" key="8">
    <source>
        <dbReference type="Pfam" id="PF13087"/>
    </source>
</evidence>